<keyword evidence="2" id="KW-0238">DNA-binding</keyword>
<evidence type="ECO:0000313" key="6">
    <source>
        <dbReference type="Proteomes" id="UP000838749"/>
    </source>
</evidence>
<dbReference type="InterPro" id="IPR050959">
    <property type="entry name" value="MarA-like"/>
</dbReference>
<dbReference type="Pfam" id="PF12833">
    <property type="entry name" value="HTH_18"/>
    <property type="match status" value="1"/>
</dbReference>
<proteinExistence type="predicted"/>
<evidence type="ECO:0000256" key="2">
    <source>
        <dbReference type="ARBA" id="ARBA00023125"/>
    </source>
</evidence>
<evidence type="ECO:0000256" key="3">
    <source>
        <dbReference type="ARBA" id="ARBA00023163"/>
    </source>
</evidence>
<dbReference type="PANTHER" id="PTHR47504">
    <property type="entry name" value="RIGHT ORIGIN-BINDING PROTEIN"/>
    <property type="match status" value="1"/>
</dbReference>
<accession>A0ABN8FF41</accession>
<dbReference type="Proteomes" id="UP000838749">
    <property type="component" value="Unassembled WGS sequence"/>
</dbReference>
<dbReference type="SMART" id="SM00342">
    <property type="entry name" value="HTH_ARAC"/>
    <property type="match status" value="1"/>
</dbReference>
<dbReference type="SUPFAM" id="SSF46689">
    <property type="entry name" value="Homeodomain-like"/>
    <property type="match status" value="1"/>
</dbReference>
<keyword evidence="3" id="KW-0804">Transcription</keyword>
<dbReference type="InterPro" id="IPR018060">
    <property type="entry name" value="HTH_AraC"/>
</dbReference>
<organism evidence="5 6">
    <name type="scientific">Paenibacillus pseudetheri</name>
    <dbReference type="NCBI Taxonomy" id="2897682"/>
    <lineage>
        <taxon>Bacteria</taxon>
        <taxon>Bacillati</taxon>
        <taxon>Bacillota</taxon>
        <taxon>Bacilli</taxon>
        <taxon>Bacillales</taxon>
        <taxon>Paenibacillaceae</taxon>
        <taxon>Paenibacillus</taxon>
    </lineage>
</organism>
<feature type="domain" description="HTH araC/xylS-type" evidence="4">
    <location>
        <begin position="1"/>
        <end position="61"/>
    </location>
</feature>
<dbReference type="PROSITE" id="PS01124">
    <property type="entry name" value="HTH_ARAC_FAMILY_2"/>
    <property type="match status" value="1"/>
</dbReference>
<evidence type="ECO:0000256" key="1">
    <source>
        <dbReference type="ARBA" id="ARBA00023015"/>
    </source>
</evidence>
<dbReference type="EMBL" id="CAKMAB010000013">
    <property type="protein sequence ID" value="CAH1056665.1"/>
    <property type="molecule type" value="Genomic_DNA"/>
</dbReference>
<keyword evidence="1" id="KW-0805">Transcription regulation</keyword>
<gene>
    <name evidence="5" type="ORF">PAECIP111894_02818</name>
</gene>
<keyword evidence="6" id="KW-1185">Reference proteome</keyword>
<reference evidence="5" key="1">
    <citation type="submission" date="2021-12" db="EMBL/GenBank/DDBJ databases">
        <authorList>
            <person name="Criscuolo A."/>
        </authorList>
    </citation>
    <scope>NUCLEOTIDE SEQUENCE</scope>
    <source>
        <strain evidence="5">CIP111894</strain>
    </source>
</reference>
<evidence type="ECO:0000259" key="4">
    <source>
        <dbReference type="PROSITE" id="PS01124"/>
    </source>
</evidence>
<evidence type="ECO:0000313" key="5">
    <source>
        <dbReference type="EMBL" id="CAH1056665.1"/>
    </source>
</evidence>
<comment type="caution">
    <text evidence="5">The sequence shown here is derived from an EMBL/GenBank/DDBJ whole genome shotgun (WGS) entry which is preliminary data.</text>
</comment>
<dbReference type="InterPro" id="IPR009057">
    <property type="entry name" value="Homeodomain-like_sf"/>
</dbReference>
<sequence length="76" mass="8636">MSSKYHFQRIFHVLTGFTVTEYMRNRRLTLAAADLAGSDSKVIDIALKYGYESPEAFATAFSTDAWRNTLAAKKKR</sequence>
<dbReference type="PANTHER" id="PTHR47504:SF5">
    <property type="entry name" value="RIGHT ORIGIN-BINDING PROTEIN"/>
    <property type="match status" value="1"/>
</dbReference>
<name>A0ABN8FF41_9BACL</name>
<dbReference type="Gene3D" id="1.10.10.60">
    <property type="entry name" value="Homeodomain-like"/>
    <property type="match status" value="2"/>
</dbReference>
<protein>
    <recommendedName>
        <fullName evidence="4">HTH araC/xylS-type domain-containing protein</fullName>
    </recommendedName>
</protein>